<evidence type="ECO:0000256" key="4">
    <source>
        <dbReference type="PROSITE-ProRule" id="PRU00335"/>
    </source>
</evidence>
<feature type="region of interest" description="Disordered" evidence="5">
    <location>
        <begin position="1"/>
        <end position="26"/>
    </location>
</feature>
<name>A0ABS7PQS1_9SPHN</name>
<dbReference type="Gene3D" id="1.10.10.60">
    <property type="entry name" value="Homeodomain-like"/>
    <property type="match status" value="1"/>
</dbReference>
<dbReference type="Proteomes" id="UP000706039">
    <property type="component" value="Unassembled WGS sequence"/>
</dbReference>
<accession>A0ABS7PQS1</accession>
<evidence type="ECO:0000256" key="5">
    <source>
        <dbReference type="SAM" id="MobiDB-lite"/>
    </source>
</evidence>
<feature type="DNA-binding region" description="H-T-H motif" evidence="4">
    <location>
        <begin position="53"/>
        <end position="72"/>
    </location>
</feature>
<gene>
    <name evidence="7" type="ORF">K7G82_15325</name>
</gene>
<dbReference type="InterPro" id="IPR050109">
    <property type="entry name" value="HTH-type_TetR-like_transc_reg"/>
</dbReference>
<organism evidence="7 8">
    <name type="scientific">Sphingomonas colocasiae</name>
    <dbReference type="NCBI Taxonomy" id="1848973"/>
    <lineage>
        <taxon>Bacteria</taxon>
        <taxon>Pseudomonadati</taxon>
        <taxon>Pseudomonadota</taxon>
        <taxon>Alphaproteobacteria</taxon>
        <taxon>Sphingomonadales</taxon>
        <taxon>Sphingomonadaceae</taxon>
        <taxon>Sphingomonas</taxon>
    </lineage>
</organism>
<protein>
    <submittedName>
        <fullName evidence="7">TetR/AcrR family transcriptional regulator</fullName>
    </submittedName>
</protein>
<reference evidence="7 8" key="1">
    <citation type="submission" date="2021-08" db="EMBL/GenBank/DDBJ databases">
        <authorList>
            <person name="Tuo L."/>
        </authorList>
    </citation>
    <scope>NUCLEOTIDE SEQUENCE [LARGE SCALE GENOMIC DNA]</scope>
    <source>
        <strain evidence="7 8">JCM 31229</strain>
    </source>
</reference>
<keyword evidence="1" id="KW-0805">Transcription regulation</keyword>
<evidence type="ECO:0000256" key="1">
    <source>
        <dbReference type="ARBA" id="ARBA00023015"/>
    </source>
</evidence>
<keyword evidence="3" id="KW-0804">Transcription</keyword>
<dbReference type="PRINTS" id="PR00455">
    <property type="entry name" value="HTHTETR"/>
</dbReference>
<dbReference type="Pfam" id="PF00440">
    <property type="entry name" value="TetR_N"/>
    <property type="match status" value="1"/>
</dbReference>
<dbReference type="Gene3D" id="1.10.357.10">
    <property type="entry name" value="Tetracycline Repressor, domain 2"/>
    <property type="match status" value="1"/>
</dbReference>
<comment type="caution">
    <text evidence="7">The sequence shown here is derived from an EMBL/GenBank/DDBJ whole genome shotgun (WGS) entry which is preliminary data.</text>
</comment>
<evidence type="ECO:0000256" key="3">
    <source>
        <dbReference type="ARBA" id="ARBA00023163"/>
    </source>
</evidence>
<dbReference type="InterPro" id="IPR009057">
    <property type="entry name" value="Homeodomain-like_sf"/>
</dbReference>
<evidence type="ECO:0000313" key="7">
    <source>
        <dbReference type="EMBL" id="MBY8823675.1"/>
    </source>
</evidence>
<keyword evidence="2 4" id="KW-0238">DNA-binding</keyword>
<dbReference type="InterPro" id="IPR023772">
    <property type="entry name" value="DNA-bd_HTH_TetR-type_CS"/>
</dbReference>
<dbReference type="SUPFAM" id="SSF46689">
    <property type="entry name" value="Homeodomain-like"/>
    <property type="match status" value="1"/>
</dbReference>
<feature type="domain" description="HTH tetR-type" evidence="6">
    <location>
        <begin position="30"/>
        <end position="90"/>
    </location>
</feature>
<dbReference type="PROSITE" id="PS50977">
    <property type="entry name" value="HTH_TETR_2"/>
    <property type="match status" value="1"/>
</dbReference>
<evidence type="ECO:0000259" key="6">
    <source>
        <dbReference type="PROSITE" id="PS50977"/>
    </source>
</evidence>
<dbReference type="InterPro" id="IPR001647">
    <property type="entry name" value="HTH_TetR"/>
</dbReference>
<dbReference type="EMBL" id="JAINVV010000007">
    <property type="protein sequence ID" value="MBY8823675.1"/>
    <property type="molecule type" value="Genomic_DNA"/>
</dbReference>
<dbReference type="RefSeq" id="WP_222990788.1">
    <property type="nucleotide sequence ID" value="NZ_JAINVV010000007.1"/>
</dbReference>
<keyword evidence="8" id="KW-1185">Reference proteome</keyword>
<evidence type="ECO:0000256" key="2">
    <source>
        <dbReference type="ARBA" id="ARBA00023125"/>
    </source>
</evidence>
<proteinExistence type="predicted"/>
<evidence type="ECO:0000313" key="8">
    <source>
        <dbReference type="Proteomes" id="UP000706039"/>
    </source>
</evidence>
<sequence>MSEGKYGRPTRMDRLKSRLANTEPPARRADIRRASLVEAAGALFVENGVEATTVDEVAARAGVAKGTFYHYFDTKADLLDALRAQFSDEFLDRVLAAVGRHGEADWNGRLTAWITAAVDAYFDMRALHDVVFHGAEMPLREAMGDIPLVRNLTDLLAAGDAAGIWAVDDPASVSVVMFHGLHGAVDETIVTGRTPGQIGEMLARLYLRMIAA</sequence>
<dbReference type="PROSITE" id="PS01081">
    <property type="entry name" value="HTH_TETR_1"/>
    <property type="match status" value="1"/>
</dbReference>
<dbReference type="PANTHER" id="PTHR30055:SF234">
    <property type="entry name" value="HTH-TYPE TRANSCRIPTIONAL REGULATOR BETI"/>
    <property type="match status" value="1"/>
</dbReference>
<dbReference type="PANTHER" id="PTHR30055">
    <property type="entry name" value="HTH-TYPE TRANSCRIPTIONAL REGULATOR RUTR"/>
    <property type="match status" value="1"/>
</dbReference>